<organism evidence="1">
    <name type="scientific">marine metagenome</name>
    <dbReference type="NCBI Taxonomy" id="408172"/>
    <lineage>
        <taxon>unclassified sequences</taxon>
        <taxon>metagenomes</taxon>
        <taxon>ecological metagenomes</taxon>
    </lineage>
</organism>
<reference evidence="1" key="1">
    <citation type="submission" date="2018-05" db="EMBL/GenBank/DDBJ databases">
        <authorList>
            <person name="Lanie J.A."/>
            <person name="Ng W.-L."/>
            <person name="Kazmierczak K.M."/>
            <person name="Andrzejewski T.M."/>
            <person name="Davidsen T.M."/>
            <person name="Wayne K.J."/>
            <person name="Tettelin H."/>
            <person name="Glass J.I."/>
            <person name="Rusch D."/>
            <person name="Podicherti R."/>
            <person name="Tsui H.-C.T."/>
            <person name="Winkler M.E."/>
        </authorList>
    </citation>
    <scope>NUCLEOTIDE SEQUENCE</scope>
</reference>
<gene>
    <name evidence="1" type="ORF">METZ01_LOCUS195537</name>
</gene>
<feature type="non-terminal residue" evidence="1">
    <location>
        <position position="1"/>
    </location>
</feature>
<dbReference type="EMBL" id="UINC01041430">
    <property type="protein sequence ID" value="SVB42683.1"/>
    <property type="molecule type" value="Genomic_DNA"/>
</dbReference>
<proteinExistence type="predicted"/>
<name>A0A382DYA9_9ZZZZ</name>
<sequence>IATIHNGHPSYFLCGWEDDNEGKLG</sequence>
<accession>A0A382DYA9</accession>
<dbReference type="AlphaFoldDB" id="A0A382DYA9"/>
<evidence type="ECO:0000313" key="1">
    <source>
        <dbReference type="EMBL" id="SVB42683.1"/>
    </source>
</evidence>
<protein>
    <submittedName>
        <fullName evidence="1">Uncharacterized protein</fullName>
    </submittedName>
</protein>